<sequence length="117" mass="12334">MASTDLYTSEAYKKGRLAWLGSRDLGLPMIEGLDPATGDLGKAQLLTTAGQSAVLAIPGCPLPYIAFPGDRLARLTAQLRDISLAYRAAGLAHIVEGLESVLAWYKANAKLTPPVAP</sequence>
<protein>
    <submittedName>
        <fullName evidence="1">Uncharacterized protein</fullName>
    </submittedName>
</protein>
<dbReference type="Proteomes" id="UP001216595">
    <property type="component" value="Unassembled WGS sequence"/>
</dbReference>
<name>A0ABT5IHQ5_9CAUL</name>
<organism evidence="1 2">
    <name type="scientific">Asticcacaulis currens</name>
    <dbReference type="NCBI Taxonomy" id="2984210"/>
    <lineage>
        <taxon>Bacteria</taxon>
        <taxon>Pseudomonadati</taxon>
        <taxon>Pseudomonadota</taxon>
        <taxon>Alphaproteobacteria</taxon>
        <taxon>Caulobacterales</taxon>
        <taxon>Caulobacteraceae</taxon>
        <taxon>Asticcacaulis</taxon>
    </lineage>
</organism>
<accession>A0ABT5IHQ5</accession>
<gene>
    <name evidence="1" type="ORF">PQU94_14490</name>
</gene>
<keyword evidence="2" id="KW-1185">Reference proteome</keyword>
<reference evidence="1 2" key="1">
    <citation type="submission" date="2023-01" db="EMBL/GenBank/DDBJ databases">
        <title>Novel species of the genus Asticcacaulis isolated from rivers.</title>
        <authorList>
            <person name="Lu H."/>
        </authorList>
    </citation>
    <scope>NUCLEOTIDE SEQUENCE [LARGE SCALE GENOMIC DNA]</scope>
    <source>
        <strain evidence="1 2">DXS10W</strain>
    </source>
</reference>
<dbReference type="EMBL" id="JAQQKW010000009">
    <property type="protein sequence ID" value="MDC7695487.1"/>
    <property type="molecule type" value="Genomic_DNA"/>
</dbReference>
<comment type="caution">
    <text evidence="1">The sequence shown here is derived from an EMBL/GenBank/DDBJ whole genome shotgun (WGS) entry which is preliminary data.</text>
</comment>
<evidence type="ECO:0000313" key="2">
    <source>
        <dbReference type="Proteomes" id="UP001216595"/>
    </source>
</evidence>
<proteinExistence type="predicted"/>
<evidence type="ECO:0000313" key="1">
    <source>
        <dbReference type="EMBL" id="MDC7695487.1"/>
    </source>
</evidence>